<dbReference type="SUPFAM" id="SSF52540">
    <property type="entry name" value="P-loop containing nucleoside triphosphate hydrolases"/>
    <property type="match status" value="1"/>
</dbReference>
<dbReference type="FunFam" id="3.30.63.10:FF:000002">
    <property type="entry name" value="Guanylate kinase 1"/>
    <property type="match status" value="1"/>
</dbReference>
<dbReference type="PANTHER" id="PTHR23117:SF13">
    <property type="entry name" value="GUANYLATE KINASE"/>
    <property type="match status" value="1"/>
</dbReference>
<reference evidence="5 6" key="1">
    <citation type="submission" date="2018-09" db="EMBL/GenBank/DDBJ databases">
        <title>Comparative Genomic Analysis of Eight Novel Haloalkaliphilic Bacteriophages from Lake Elmenteita, Kenya.</title>
        <authorList>
            <person name="Akhwale J.K."/>
        </authorList>
    </citation>
    <scope>NUCLEOTIDE SEQUENCE [LARGE SCALE GENOMIC DNA]</scope>
</reference>
<accession>A0A3G3BVY9</accession>
<evidence type="ECO:0000256" key="2">
    <source>
        <dbReference type="ARBA" id="ARBA00022679"/>
    </source>
</evidence>
<dbReference type="KEGG" id="vg:77958149"/>
<evidence type="ECO:0000256" key="1">
    <source>
        <dbReference type="ARBA" id="ARBA00005790"/>
    </source>
</evidence>
<dbReference type="Gene3D" id="3.40.50.300">
    <property type="entry name" value="P-loop containing nucleotide triphosphate hydrolases"/>
    <property type="match status" value="1"/>
</dbReference>
<sequence>MNDKKIFLITAPSGTGKTTVAQKLQKLGLWNECISHTSRPMRDGEIDGVTYYFKDKSEMHDMIENEEFAEYVTYDGHKYGITHKEIERVMTKGKHVFIIVEHDGYRQVKALYPDAVGIFLYMSKEDCLANMLLRGDNLERAMKRISTYDEEMKNRDKYDYVLKNVRGKIHELESMLHAIVRSYN</sequence>
<keyword evidence="2 5" id="KW-0808">Transferase</keyword>
<name>A0A3G3BVY9_9CAUD</name>
<feature type="domain" description="Guanylate kinase-like" evidence="4">
    <location>
        <begin position="4"/>
        <end position="184"/>
    </location>
</feature>
<keyword evidence="3 5" id="KW-0418">Kinase</keyword>
<dbReference type="PROSITE" id="PS00856">
    <property type="entry name" value="GUANYLATE_KINASE_1"/>
    <property type="match status" value="1"/>
</dbReference>
<dbReference type="GeneID" id="77958149"/>
<dbReference type="CDD" id="cd00071">
    <property type="entry name" value="GMPK"/>
    <property type="match status" value="1"/>
</dbReference>
<dbReference type="Pfam" id="PF00625">
    <property type="entry name" value="Guanylate_kin"/>
    <property type="match status" value="1"/>
</dbReference>
<gene>
    <name evidence="5" type="primary">gmk</name>
    <name evidence="5" type="ORF">vBBcoS136_00196</name>
</gene>
<dbReference type="InterPro" id="IPR008144">
    <property type="entry name" value="Guanylate_kin-like_dom"/>
</dbReference>
<dbReference type="SMART" id="SM00072">
    <property type="entry name" value="GuKc"/>
    <property type="match status" value="1"/>
</dbReference>
<comment type="similarity">
    <text evidence="1">Belongs to the guanylate kinase family.</text>
</comment>
<organism evidence="5 6">
    <name type="scientific">Bacillus phage vB_BcoS-136</name>
    <dbReference type="NCBI Taxonomy" id="2419619"/>
    <lineage>
        <taxon>Viruses</taxon>
        <taxon>Duplodnaviria</taxon>
        <taxon>Heunggongvirae</taxon>
        <taxon>Uroviricota</taxon>
        <taxon>Caudoviricetes</taxon>
        <taxon>Heleneionescovirinae</taxon>
        <taxon>Kenyattavirus</taxon>
        <taxon>Kenyattavirus kv136</taxon>
    </lineage>
</organism>
<evidence type="ECO:0000259" key="4">
    <source>
        <dbReference type="PROSITE" id="PS50052"/>
    </source>
</evidence>
<evidence type="ECO:0000313" key="5">
    <source>
        <dbReference type="EMBL" id="AYP68310.1"/>
    </source>
</evidence>
<dbReference type="Proteomes" id="UP000274199">
    <property type="component" value="Segment"/>
</dbReference>
<evidence type="ECO:0000256" key="3">
    <source>
        <dbReference type="ARBA" id="ARBA00022777"/>
    </source>
</evidence>
<dbReference type="InterPro" id="IPR008145">
    <property type="entry name" value="GK/Ca_channel_bsu"/>
</dbReference>
<dbReference type="InterPro" id="IPR020590">
    <property type="entry name" value="Guanylate_kinase_CS"/>
</dbReference>
<protein>
    <submittedName>
        <fullName evidence="5">Guanylate kinase</fullName>
        <ecNumber evidence="5">2.7.4.8</ecNumber>
    </submittedName>
</protein>
<dbReference type="PANTHER" id="PTHR23117">
    <property type="entry name" value="GUANYLATE KINASE-RELATED"/>
    <property type="match status" value="1"/>
</dbReference>
<dbReference type="EMBL" id="MH884508">
    <property type="protein sequence ID" value="AYP68310.1"/>
    <property type="molecule type" value="Genomic_DNA"/>
</dbReference>
<dbReference type="RefSeq" id="YP_010681558.1">
    <property type="nucleotide sequence ID" value="NC_071049.1"/>
</dbReference>
<dbReference type="PROSITE" id="PS50052">
    <property type="entry name" value="GUANYLATE_KINASE_2"/>
    <property type="match status" value="1"/>
</dbReference>
<keyword evidence="6" id="KW-1185">Reference proteome</keyword>
<evidence type="ECO:0000313" key="6">
    <source>
        <dbReference type="Proteomes" id="UP000274199"/>
    </source>
</evidence>
<dbReference type="GO" id="GO:0004385">
    <property type="term" value="F:GMP kinase activity"/>
    <property type="evidence" value="ECO:0007669"/>
    <property type="project" value="UniProtKB-EC"/>
</dbReference>
<proteinExistence type="inferred from homology"/>
<dbReference type="EC" id="2.7.4.8" evidence="5"/>
<dbReference type="InterPro" id="IPR027417">
    <property type="entry name" value="P-loop_NTPase"/>
</dbReference>